<feature type="chain" id="PRO_5038616443" description="DUF6318 domain-containing protein" evidence="2">
    <location>
        <begin position="28"/>
        <end position="224"/>
    </location>
</feature>
<dbReference type="eggNOG" id="ENOG5033M65">
    <property type="taxonomic scope" value="Bacteria"/>
</dbReference>
<evidence type="ECO:0000256" key="1">
    <source>
        <dbReference type="SAM" id="MobiDB-lite"/>
    </source>
</evidence>
<dbReference type="STRING" id="1077972.ARGLB_083_01130"/>
<evidence type="ECO:0000313" key="5">
    <source>
        <dbReference type="Proteomes" id="UP000003828"/>
    </source>
</evidence>
<dbReference type="AlphaFoldDB" id="H0QQX2"/>
<accession>H0QQX2</accession>
<dbReference type="Pfam" id="PF19843">
    <property type="entry name" value="DUF6318"/>
    <property type="match status" value="1"/>
</dbReference>
<dbReference type="InterPro" id="IPR046281">
    <property type="entry name" value="DUF6318"/>
</dbReference>
<feature type="signal peptide" evidence="2">
    <location>
        <begin position="1"/>
        <end position="27"/>
    </location>
</feature>
<dbReference type="Proteomes" id="UP000003828">
    <property type="component" value="Unassembled WGS sequence"/>
</dbReference>
<evidence type="ECO:0000259" key="3">
    <source>
        <dbReference type="Pfam" id="PF19843"/>
    </source>
</evidence>
<organism evidence="4 5">
    <name type="scientific">Arthrobacter globiformis (strain ATCC 8010 / DSM 20124 / JCM 1332 / NBRC 12137 / NCIMB 8907 / NRRL B-2979 / 168)</name>
    <dbReference type="NCBI Taxonomy" id="1077972"/>
    <lineage>
        <taxon>Bacteria</taxon>
        <taxon>Bacillati</taxon>
        <taxon>Actinomycetota</taxon>
        <taxon>Actinomycetes</taxon>
        <taxon>Micrococcales</taxon>
        <taxon>Micrococcaceae</taxon>
        <taxon>Arthrobacter</taxon>
    </lineage>
</organism>
<feature type="domain" description="DUF6318" evidence="3">
    <location>
        <begin position="70"/>
        <end position="218"/>
    </location>
</feature>
<sequence length="224" mass="23083">MTSRTCISERLRLPVISAVTVSVLALAGCSGGGDPQTGPTATAVASPAASGSGSASATPSATPSAKPTPAYKPADAKGRAQNVPLPAKPALADKNTKEGLEAFTKYWYQALSYAYETGDTSLVQSISGPNCRFCSGLAEGLESAWEGAQWVAGGKIETPSVTGKYTRGAKTQQATVQVIQKEIAIYKAPGKLLQAVTKESNTASQAVVSFDSKGWSIIDLGLIR</sequence>
<dbReference type="RefSeq" id="WP_003804537.1">
    <property type="nucleotide sequence ID" value="NZ_BAEG01000083.1"/>
</dbReference>
<reference evidence="4 5" key="1">
    <citation type="submission" date="2011-12" db="EMBL/GenBank/DDBJ databases">
        <title>Whole genome shotgun sequence of Arthrobacter globiformis NBRC 12137.</title>
        <authorList>
            <person name="Miyazawa S."/>
            <person name="Hosoyama A."/>
            <person name="Tsuchikane K."/>
            <person name="Katsumata H."/>
            <person name="Yamazaki S."/>
            <person name="Fujita N."/>
        </authorList>
    </citation>
    <scope>NUCLEOTIDE SEQUENCE [LARGE SCALE GENOMIC DNA]</scope>
    <source>
        <strain evidence="4 5">NBRC 12137</strain>
    </source>
</reference>
<dbReference type="EMBL" id="BAEG01000083">
    <property type="protein sequence ID" value="GAB15223.1"/>
    <property type="molecule type" value="Genomic_DNA"/>
</dbReference>
<evidence type="ECO:0000313" key="4">
    <source>
        <dbReference type="EMBL" id="GAB15223.1"/>
    </source>
</evidence>
<feature type="compositionally biased region" description="Low complexity" evidence="1">
    <location>
        <begin position="37"/>
        <end position="73"/>
    </location>
</feature>
<keyword evidence="2" id="KW-0732">Signal</keyword>
<gene>
    <name evidence="4" type="ORF">ARGLB_083_01130</name>
</gene>
<proteinExistence type="predicted"/>
<evidence type="ECO:0000256" key="2">
    <source>
        <dbReference type="SAM" id="SignalP"/>
    </source>
</evidence>
<dbReference type="OrthoDB" id="3748111at2"/>
<dbReference type="PROSITE" id="PS51257">
    <property type="entry name" value="PROKAR_LIPOPROTEIN"/>
    <property type="match status" value="1"/>
</dbReference>
<feature type="region of interest" description="Disordered" evidence="1">
    <location>
        <begin position="31"/>
        <end position="91"/>
    </location>
</feature>
<name>H0QQX2_ARTG1</name>
<keyword evidence="5" id="KW-1185">Reference proteome</keyword>
<comment type="caution">
    <text evidence="4">The sequence shown here is derived from an EMBL/GenBank/DDBJ whole genome shotgun (WGS) entry which is preliminary data.</text>
</comment>
<protein>
    <recommendedName>
        <fullName evidence="3">DUF6318 domain-containing protein</fullName>
    </recommendedName>
</protein>